<dbReference type="Gene3D" id="3.20.20.150">
    <property type="entry name" value="Divalent-metal-dependent TIM barrel enzymes"/>
    <property type="match status" value="1"/>
</dbReference>
<feature type="domain" description="Xylose isomerase-like TIM barrel" evidence="1">
    <location>
        <begin position="56"/>
        <end position="262"/>
    </location>
</feature>
<dbReference type="GO" id="GO:0016853">
    <property type="term" value="F:isomerase activity"/>
    <property type="evidence" value="ECO:0007669"/>
    <property type="project" value="UniProtKB-KW"/>
</dbReference>
<dbReference type="InterPro" id="IPR050312">
    <property type="entry name" value="IolE/XylAMocC-like"/>
</dbReference>
<gene>
    <name evidence="2" type="ORF">SAMN06297358_3224</name>
</gene>
<dbReference type="PANTHER" id="PTHR12110">
    <property type="entry name" value="HYDROXYPYRUVATE ISOMERASE"/>
    <property type="match status" value="1"/>
</dbReference>
<dbReference type="InterPro" id="IPR013022">
    <property type="entry name" value="Xyl_isomerase-like_TIM-brl"/>
</dbReference>
<dbReference type="RefSeq" id="WP_097133024.1">
    <property type="nucleotide sequence ID" value="NZ_OCMT01000003.1"/>
</dbReference>
<evidence type="ECO:0000313" key="2">
    <source>
        <dbReference type="EMBL" id="SOD18863.1"/>
    </source>
</evidence>
<dbReference type="Proteomes" id="UP000219281">
    <property type="component" value="Unassembled WGS sequence"/>
</dbReference>
<dbReference type="AlphaFoldDB" id="A0A286AAC6"/>
<organism evidence="2 3">
    <name type="scientific">Pedobacter xixiisoli</name>
    <dbReference type="NCBI Taxonomy" id="1476464"/>
    <lineage>
        <taxon>Bacteria</taxon>
        <taxon>Pseudomonadati</taxon>
        <taxon>Bacteroidota</taxon>
        <taxon>Sphingobacteriia</taxon>
        <taxon>Sphingobacteriales</taxon>
        <taxon>Sphingobacteriaceae</taxon>
        <taxon>Pedobacter</taxon>
    </lineage>
</organism>
<dbReference type="EMBL" id="OCMT01000003">
    <property type="protein sequence ID" value="SOD18863.1"/>
    <property type="molecule type" value="Genomic_DNA"/>
</dbReference>
<dbReference type="InterPro" id="IPR036237">
    <property type="entry name" value="Xyl_isomerase-like_sf"/>
</dbReference>
<name>A0A286AAC6_9SPHI</name>
<dbReference type="OrthoDB" id="9798407at2"/>
<accession>A0A286AAC6</accession>
<keyword evidence="3" id="KW-1185">Reference proteome</keyword>
<evidence type="ECO:0000259" key="1">
    <source>
        <dbReference type="Pfam" id="PF01261"/>
    </source>
</evidence>
<dbReference type="SUPFAM" id="SSF51658">
    <property type="entry name" value="Xylose isomerase-like"/>
    <property type="match status" value="1"/>
</dbReference>
<keyword evidence="2" id="KW-0413">Isomerase</keyword>
<dbReference type="PANTHER" id="PTHR12110:SF41">
    <property type="entry name" value="INOSOSE DEHYDRATASE"/>
    <property type="match status" value="1"/>
</dbReference>
<dbReference type="Pfam" id="PF01261">
    <property type="entry name" value="AP_endonuc_2"/>
    <property type="match status" value="1"/>
</dbReference>
<proteinExistence type="predicted"/>
<evidence type="ECO:0000313" key="3">
    <source>
        <dbReference type="Proteomes" id="UP000219281"/>
    </source>
</evidence>
<sequence length="300" mass="34149">MNSRRDFIKKSGIGFAGLLITPSIFNNILLDSKQDIGIQLFTVREQLNQDVKLTLKKIADIGFKQVETFYGYGDKMSGKGFWGLDAKELAQLLKTYGLKSGSGHYNTTQYLTDGNTEVLKQQIEVANTLSQKYYTIPAMAPNVRQNGTVDGYKKMADLFNKAGELCKNNGLTLAYHNHAFEFATLEHKQTGFDILLKETDIKLLKFELDIFWVVNAGIDPITLFKQNEGRFAMWHVKDMDKTDNKVFTEVGTGRIDYKTIFENRKLAGNKFIFIEQDVIKKDPFESIAQSFSYVKQNLVK</sequence>
<protein>
    <submittedName>
        <fullName evidence="2">Sugar phosphate isomerase/epimerase</fullName>
    </submittedName>
</protein>
<reference evidence="3" key="1">
    <citation type="submission" date="2017-09" db="EMBL/GenBank/DDBJ databases">
        <authorList>
            <person name="Varghese N."/>
            <person name="Submissions S."/>
        </authorList>
    </citation>
    <scope>NUCLEOTIDE SEQUENCE [LARGE SCALE GENOMIC DNA]</scope>
    <source>
        <strain evidence="3">CGMCC 1.12803</strain>
    </source>
</reference>